<evidence type="ECO:0000256" key="4">
    <source>
        <dbReference type="ARBA" id="ARBA00022619"/>
    </source>
</evidence>
<evidence type="ECO:0000256" key="1">
    <source>
        <dbReference type="ARBA" id="ARBA00004917"/>
    </source>
</evidence>
<evidence type="ECO:0000256" key="5">
    <source>
        <dbReference type="ARBA" id="ARBA00022679"/>
    </source>
</evidence>
<keyword evidence="4" id="KW-0686">Riboflavin biosynthesis</keyword>
<dbReference type="FunFam" id="3.40.50.960:FF:000001">
    <property type="entry name" value="6,7-dimethyl-8-ribityllumazine synthase"/>
    <property type="match status" value="1"/>
</dbReference>
<comment type="catalytic activity">
    <reaction evidence="6">
        <text>(2S)-2-hydroxy-3-oxobutyl phosphate + 5-amino-6-(D-ribitylamino)uracil = 6,7-dimethyl-8-(1-D-ribityl)lumazine + phosphate + 2 H2O + H(+)</text>
        <dbReference type="Rhea" id="RHEA:26152"/>
        <dbReference type="ChEBI" id="CHEBI:15377"/>
        <dbReference type="ChEBI" id="CHEBI:15378"/>
        <dbReference type="ChEBI" id="CHEBI:15934"/>
        <dbReference type="ChEBI" id="CHEBI:43474"/>
        <dbReference type="ChEBI" id="CHEBI:58201"/>
        <dbReference type="ChEBI" id="CHEBI:58830"/>
        <dbReference type="EC" id="2.5.1.78"/>
    </reaction>
</comment>
<evidence type="ECO:0000256" key="3">
    <source>
        <dbReference type="ARBA" id="ARBA00012664"/>
    </source>
</evidence>
<dbReference type="GO" id="GO:0009231">
    <property type="term" value="P:riboflavin biosynthetic process"/>
    <property type="evidence" value="ECO:0007669"/>
    <property type="project" value="UniProtKB-KW"/>
</dbReference>
<dbReference type="EMBL" id="JALJOS010000054">
    <property type="protein sequence ID" value="KAK9818824.1"/>
    <property type="molecule type" value="Genomic_DNA"/>
</dbReference>
<dbReference type="EC" id="2.5.1.78" evidence="3"/>
<dbReference type="NCBIfam" id="TIGR00114">
    <property type="entry name" value="lumazine-synth"/>
    <property type="match status" value="1"/>
</dbReference>
<dbReference type="InterPro" id="IPR036812">
    <property type="entry name" value="NAD(P)_OxRdtase_dom_sf"/>
</dbReference>
<evidence type="ECO:0000259" key="9">
    <source>
        <dbReference type="Pfam" id="PF00248"/>
    </source>
</evidence>
<dbReference type="Pfam" id="PF00885">
    <property type="entry name" value="DMRL_synthase"/>
    <property type="match status" value="1"/>
</dbReference>
<comment type="similarity">
    <text evidence="2">Belongs to the DMRL synthase family.</text>
</comment>
<dbReference type="InterPro" id="IPR036467">
    <property type="entry name" value="LS/RS_sf"/>
</dbReference>
<evidence type="ECO:0000256" key="7">
    <source>
        <dbReference type="ARBA" id="ARBA00063688"/>
    </source>
</evidence>
<dbReference type="GO" id="GO:0009349">
    <property type="term" value="C:riboflavin synthase complex"/>
    <property type="evidence" value="ECO:0007669"/>
    <property type="project" value="InterPro"/>
</dbReference>
<proteinExistence type="inferred from homology"/>
<dbReference type="Pfam" id="PF00248">
    <property type="entry name" value="Aldo_ket_red"/>
    <property type="match status" value="1"/>
</dbReference>
<keyword evidence="11" id="KW-1185">Reference proteome</keyword>
<dbReference type="PRINTS" id="PR00069">
    <property type="entry name" value="ALDKETRDTASE"/>
</dbReference>
<dbReference type="GO" id="GO:0000906">
    <property type="term" value="F:6,7-dimethyl-8-ribityllumazine synthase activity"/>
    <property type="evidence" value="ECO:0007669"/>
    <property type="project" value="UniProtKB-EC"/>
</dbReference>
<accession>A0AAW1QCQ9</accession>
<comment type="caution">
    <text evidence="10">The sequence shown here is derived from an EMBL/GenBank/DDBJ whole genome shotgun (WGS) entry which is preliminary data.</text>
</comment>
<evidence type="ECO:0000313" key="10">
    <source>
        <dbReference type="EMBL" id="KAK9818824.1"/>
    </source>
</evidence>
<dbReference type="AlphaFoldDB" id="A0AAW1QCQ9"/>
<keyword evidence="5" id="KW-0808">Transferase</keyword>
<dbReference type="InterPro" id="IPR020471">
    <property type="entry name" value="AKR"/>
</dbReference>
<dbReference type="Gene3D" id="3.20.20.100">
    <property type="entry name" value="NADP-dependent oxidoreductase domain"/>
    <property type="match status" value="1"/>
</dbReference>
<evidence type="ECO:0000256" key="2">
    <source>
        <dbReference type="ARBA" id="ARBA00007424"/>
    </source>
</evidence>
<dbReference type="SUPFAM" id="SSF51430">
    <property type="entry name" value="NAD(P)-linked oxidoreductase"/>
    <property type="match status" value="1"/>
</dbReference>
<sequence>MSLDLNFSSFHKLHQTVIQLRAQNVVGPLSLVGPPGHRRAFQATQRSKALPKPAAAWTLRRAQPGHQPLSGRRLRLATAAKPNELEGDLVSTSGVRYGVVVARFNDLVTKLLLDGCLDTFKRHGASREDIDVAWVPGSFELPVVAKAMAKSGKYGAVVAIGVIVRGATAHYDAVVNAATSGCLGASTSTGVPVIFGVLTTDDMDQALDRAGGKVGNKGGEAAATAIEMANLMADMHQKGIAAKPWMLSGASFPAVSFSPSKACYIHGLPGSRSLTSSRSLAQYVATRKLHSCTKSSPRRERVKTAALFDFLKRVQPGSLGKPAESVQLGPLQVGPMGLGTWAWGNQLLWGYDEGMDSELQQVFNLAISNGVNLFDTADSYGTGKLQGRSEELLGQFSREAPQRAPRPVHIATKLAPYPWRVTPGQFVAACRGSLKRTGLEKLSLGQLHWSTANYQPFQERALWDGLAALYDEGLVEAVGVSNYGPKQLQRIYNHLSKRGIPLVSCQVQFSLVSRGPAQMATKAACDDLGMKLIAYSPLGLGMLTGKYGPGEYPGGPRGLLFRQIVPGLEGTLEVMREVGKQRGKTLPQIAINWCICQGTIPIPGAKNVAQMQSNLGALGWKLDSAELAEIDAAADQAPRGMLQNIFQTS</sequence>
<name>A0AAW1QCQ9_9CHLO</name>
<dbReference type="InterPro" id="IPR023210">
    <property type="entry name" value="NADP_OxRdtase_dom"/>
</dbReference>
<protein>
    <recommendedName>
        <fullName evidence="8">6,7-dimethyl-8-ribityllumazine synthase, chloroplastic</fullName>
        <ecNumber evidence="3">2.5.1.78</ecNumber>
    </recommendedName>
</protein>
<gene>
    <name evidence="10" type="ORF">WJX74_007048</name>
</gene>
<dbReference type="PANTHER" id="PTHR21058:SF0">
    <property type="entry name" value="6,7-DIMETHYL-8-RIBITYLLUMAZINE SYNTHASE"/>
    <property type="match status" value="1"/>
</dbReference>
<reference evidence="10 11" key="1">
    <citation type="journal article" date="2024" name="Nat. Commun.">
        <title>Phylogenomics reveals the evolutionary origins of lichenization in chlorophyte algae.</title>
        <authorList>
            <person name="Puginier C."/>
            <person name="Libourel C."/>
            <person name="Otte J."/>
            <person name="Skaloud P."/>
            <person name="Haon M."/>
            <person name="Grisel S."/>
            <person name="Petersen M."/>
            <person name="Berrin J.G."/>
            <person name="Delaux P.M."/>
            <person name="Dal Grande F."/>
            <person name="Keller J."/>
        </authorList>
    </citation>
    <scope>NUCLEOTIDE SEQUENCE [LARGE SCALE GENOMIC DNA]</scope>
    <source>
        <strain evidence="10 11">SAG 2145</strain>
    </source>
</reference>
<evidence type="ECO:0000313" key="11">
    <source>
        <dbReference type="Proteomes" id="UP001438707"/>
    </source>
</evidence>
<organism evidence="10 11">
    <name type="scientific">Apatococcus lobatus</name>
    <dbReference type="NCBI Taxonomy" id="904363"/>
    <lineage>
        <taxon>Eukaryota</taxon>
        <taxon>Viridiplantae</taxon>
        <taxon>Chlorophyta</taxon>
        <taxon>core chlorophytes</taxon>
        <taxon>Trebouxiophyceae</taxon>
        <taxon>Chlorellales</taxon>
        <taxon>Chlorellaceae</taxon>
        <taxon>Apatococcus</taxon>
    </lineage>
</organism>
<dbReference type="HAMAP" id="MF_00178">
    <property type="entry name" value="Lumazine_synth"/>
    <property type="match status" value="1"/>
</dbReference>
<dbReference type="InterPro" id="IPR002180">
    <property type="entry name" value="LS/RS"/>
</dbReference>
<comment type="subunit">
    <text evidence="7">Oligomer forming an icosahedral capsid.</text>
</comment>
<comment type="pathway">
    <text evidence="1">Cofactor biosynthesis; riboflavin biosynthesis; riboflavin from 2-hydroxy-3-oxobutyl phosphate and 5-amino-6-(D-ribitylamino)uracil: step 1/2.</text>
</comment>
<dbReference type="GO" id="GO:0016491">
    <property type="term" value="F:oxidoreductase activity"/>
    <property type="evidence" value="ECO:0007669"/>
    <property type="project" value="InterPro"/>
</dbReference>
<evidence type="ECO:0000256" key="8">
    <source>
        <dbReference type="ARBA" id="ARBA00072565"/>
    </source>
</evidence>
<dbReference type="CDD" id="cd19093">
    <property type="entry name" value="AKR_AtPLR-like"/>
    <property type="match status" value="1"/>
</dbReference>
<dbReference type="InterPro" id="IPR034964">
    <property type="entry name" value="LS"/>
</dbReference>
<evidence type="ECO:0000256" key="6">
    <source>
        <dbReference type="ARBA" id="ARBA00048785"/>
    </source>
</evidence>
<dbReference type="PROSITE" id="PS00062">
    <property type="entry name" value="ALDOKETO_REDUCTASE_2"/>
    <property type="match status" value="1"/>
</dbReference>
<dbReference type="InterPro" id="IPR018170">
    <property type="entry name" value="Aldo/ket_reductase_CS"/>
</dbReference>
<dbReference type="CDD" id="cd09209">
    <property type="entry name" value="Lumazine_synthase-I"/>
    <property type="match status" value="1"/>
</dbReference>
<dbReference type="Gene3D" id="3.40.50.960">
    <property type="entry name" value="Lumazine/riboflavin synthase"/>
    <property type="match status" value="1"/>
</dbReference>
<dbReference type="Proteomes" id="UP001438707">
    <property type="component" value="Unassembled WGS sequence"/>
</dbReference>
<feature type="domain" description="NADP-dependent oxidoreductase" evidence="9">
    <location>
        <begin position="335"/>
        <end position="634"/>
    </location>
</feature>
<dbReference type="SUPFAM" id="SSF52121">
    <property type="entry name" value="Lumazine synthase"/>
    <property type="match status" value="1"/>
</dbReference>
<dbReference type="PANTHER" id="PTHR21058">
    <property type="entry name" value="6,7-DIMETHYL-8-RIBITYLLUMAZINE SYNTHASE DMRL SYNTHASE LUMAZINE SYNTHASE"/>
    <property type="match status" value="1"/>
</dbReference>